<accession>A0ACB7Y6E8</accession>
<protein>
    <submittedName>
        <fullName evidence="1">Uncharacterized protein</fullName>
    </submittedName>
</protein>
<gene>
    <name evidence="1" type="ORF">Vadar_004167</name>
</gene>
<name>A0ACB7Y6E8_9ERIC</name>
<sequence length="244" mass="28375">MKYPYGIDFKERLPSSSTGRFSNGYTIADYLVVFHEFSMAWWNKRGEAFLLPASILHHNTARFWPGTKKSSVGVWGTKYCTCTISTQLSLADLFFSCPLEGMTTFSMDERYLFLFQDQWQEEEYTDELVTQFTFYLEIELAVYKFTEKFEEAEVLLADSYKLSAQIMEDPSKFGFKVIDSPCCGDWAPDKNMYQCKEDETEFCNDRKRYLFFDGAHTTDEANRVFVESCLSGLACYRPLMRGLS</sequence>
<proteinExistence type="predicted"/>
<keyword evidence="2" id="KW-1185">Reference proteome</keyword>
<evidence type="ECO:0000313" key="1">
    <source>
        <dbReference type="EMBL" id="KAH7848539.1"/>
    </source>
</evidence>
<organism evidence="1 2">
    <name type="scientific">Vaccinium darrowii</name>
    <dbReference type="NCBI Taxonomy" id="229202"/>
    <lineage>
        <taxon>Eukaryota</taxon>
        <taxon>Viridiplantae</taxon>
        <taxon>Streptophyta</taxon>
        <taxon>Embryophyta</taxon>
        <taxon>Tracheophyta</taxon>
        <taxon>Spermatophyta</taxon>
        <taxon>Magnoliopsida</taxon>
        <taxon>eudicotyledons</taxon>
        <taxon>Gunneridae</taxon>
        <taxon>Pentapetalae</taxon>
        <taxon>asterids</taxon>
        <taxon>Ericales</taxon>
        <taxon>Ericaceae</taxon>
        <taxon>Vaccinioideae</taxon>
        <taxon>Vaccinieae</taxon>
        <taxon>Vaccinium</taxon>
    </lineage>
</organism>
<reference evidence="1 2" key="1">
    <citation type="journal article" date="2021" name="Hortic Res">
        <title>High-quality reference genome and annotation aids understanding of berry development for evergreen blueberry (Vaccinium darrowii).</title>
        <authorList>
            <person name="Yu J."/>
            <person name="Hulse-Kemp A.M."/>
            <person name="Babiker E."/>
            <person name="Staton M."/>
        </authorList>
    </citation>
    <scope>NUCLEOTIDE SEQUENCE [LARGE SCALE GENOMIC DNA]</scope>
    <source>
        <strain evidence="2">cv. NJ 8807/NJ 8810</strain>
        <tissue evidence="1">Young leaf</tissue>
    </source>
</reference>
<dbReference type="Proteomes" id="UP000828048">
    <property type="component" value="Chromosome 7"/>
</dbReference>
<dbReference type="EMBL" id="CM037157">
    <property type="protein sequence ID" value="KAH7848539.1"/>
    <property type="molecule type" value="Genomic_DNA"/>
</dbReference>
<evidence type="ECO:0000313" key="2">
    <source>
        <dbReference type="Proteomes" id="UP000828048"/>
    </source>
</evidence>
<comment type="caution">
    <text evidence="1">The sequence shown here is derived from an EMBL/GenBank/DDBJ whole genome shotgun (WGS) entry which is preliminary data.</text>
</comment>